<dbReference type="InterPro" id="IPR051468">
    <property type="entry name" value="Fungal_SecMetab_SDRs"/>
</dbReference>
<dbReference type="Pfam" id="PF00106">
    <property type="entry name" value="adh_short"/>
    <property type="match status" value="1"/>
</dbReference>
<dbReference type="GO" id="GO:0005737">
    <property type="term" value="C:cytoplasm"/>
    <property type="evidence" value="ECO:0007669"/>
    <property type="project" value="TreeGrafter"/>
</dbReference>
<evidence type="ECO:0000256" key="2">
    <source>
        <dbReference type="ARBA" id="ARBA00022857"/>
    </source>
</evidence>
<dbReference type="OrthoDB" id="7289984at2759"/>
<reference evidence="4 5" key="1">
    <citation type="journal article" date="2015" name="Biotechnol. Biofuels">
        <title>Enhanced degradation of softwood versus hardwood by the white-rot fungus Pycnoporus coccineus.</title>
        <authorList>
            <person name="Couturier M."/>
            <person name="Navarro D."/>
            <person name="Chevret D."/>
            <person name="Henrissat B."/>
            <person name="Piumi F."/>
            <person name="Ruiz-Duenas F.J."/>
            <person name="Martinez A.T."/>
            <person name="Grigoriev I.V."/>
            <person name="Riley R."/>
            <person name="Lipzen A."/>
            <person name="Berrin J.G."/>
            <person name="Master E.R."/>
            <person name="Rosso M.N."/>
        </authorList>
    </citation>
    <scope>NUCLEOTIDE SEQUENCE [LARGE SCALE GENOMIC DNA]</scope>
    <source>
        <strain evidence="4 5">BRFM310</strain>
    </source>
</reference>
<dbReference type="SUPFAM" id="SSF51735">
    <property type="entry name" value="NAD(P)-binding Rossmann-fold domains"/>
    <property type="match status" value="1"/>
</dbReference>
<dbReference type="PANTHER" id="PTHR43544:SF7">
    <property type="entry name" value="NADB-LER2"/>
    <property type="match status" value="1"/>
</dbReference>
<gene>
    <name evidence="4" type="ORF">PYCCODRAFT_1469208</name>
</gene>
<dbReference type="Proteomes" id="UP000193067">
    <property type="component" value="Unassembled WGS sequence"/>
</dbReference>
<dbReference type="InterPro" id="IPR002347">
    <property type="entry name" value="SDR_fam"/>
</dbReference>
<keyword evidence="5" id="KW-1185">Reference proteome</keyword>
<keyword evidence="2" id="KW-0521">NADP</keyword>
<dbReference type="Gene3D" id="3.40.50.720">
    <property type="entry name" value="NAD(P)-binding Rossmann-like Domain"/>
    <property type="match status" value="1"/>
</dbReference>
<organism evidence="4 5">
    <name type="scientific">Trametes coccinea (strain BRFM310)</name>
    <name type="common">Pycnoporus coccineus</name>
    <dbReference type="NCBI Taxonomy" id="1353009"/>
    <lineage>
        <taxon>Eukaryota</taxon>
        <taxon>Fungi</taxon>
        <taxon>Dikarya</taxon>
        <taxon>Basidiomycota</taxon>
        <taxon>Agaricomycotina</taxon>
        <taxon>Agaricomycetes</taxon>
        <taxon>Polyporales</taxon>
        <taxon>Polyporaceae</taxon>
        <taxon>Trametes</taxon>
    </lineage>
</organism>
<proteinExistence type="inferred from homology"/>
<accession>A0A1Y2II25</accession>
<dbReference type="GO" id="GO:0016491">
    <property type="term" value="F:oxidoreductase activity"/>
    <property type="evidence" value="ECO:0007669"/>
    <property type="project" value="UniProtKB-KW"/>
</dbReference>
<evidence type="ECO:0008006" key="6">
    <source>
        <dbReference type="Google" id="ProtNLM"/>
    </source>
</evidence>
<dbReference type="AlphaFoldDB" id="A0A1Y2II25"/>
<comment type="similarity">
    <text evidence="1">Belongs to the short-chain dehydrogenases/reductases (SDR) family.</text>
</comment>
<dbReference type="InterPro" id="IPR036291">
    <property type="entry name" value="NAD(P)-bd_dom_sf"/>
</dbReference>
<keyword evidence="3" id="KW-0560">Oxidoreductase</keyword>
<evidence type="ECO:0000256" key="1">
    <source>
        <dbReference type="ARBA" id="ARBA00006484"/>
    </source>
</evidence>
<dbReference type="PANTHER" id="PTHR43544">
    <property type="entry name" value="SHORT-CHAIN DEHYDROGENASE/REDUCTASE"/>
    <property type="match status" value="1"/>
</dbReference>
<name>A0A1Y2II25_TRAC3</name>
<evidence type="ECO:0000256" key="3">
    <source>
        <dbReference type="ARBA" id="ARBA00023002"/>
    </source>
</evidence>
<sequence length="155" mass="16827">MALTMTVKAIAALPKGRITPERGIAQEEFLQVVRTNVAGPAVVSQVCLPFLEKGEKKVIVHITSTDDSLQSVSRVGAGYTSYCMSKAALNMLALKQKSERSDLRHYYHFVPGTDMDPNNDLDPVESVVGILEVLSSLSTEDSGKFLSDDGSVIPW</sequence>
<protein>
    <recommendedName>
        <fullName evidence="6">NAD(P)-binding protein</fullName>
    </recommendedName>
</protein>
<evidence type="ECO:0000313" key="4">
    <source>
        <dbReference type="EMBL" id="OSD00778.1"/>
    </source>
</evidence>
<evidence type="ECO:0000313" key="5">
    <source>
        <dbReference type="Proteomes" id="UP000193067"/>
    </source>
</evidence>
<dbReference type="EMBL" id="KZ084116">
    <property type="protein sequence ID" value="OSD00778.1"/>
    <property type="molecule type" value="Genomic_DNA"/>
</dbReference>